<comment type="caution">
    <text evidence="2">The sequence shown here is derived from an EMBL/GenBank/DDBJ whole genome shotgun (WGS) entry which is preliminary data.</text>
</comment>
<dbReference type="InterPro" id="IPR046025">
    <property type="entry name" value="DUF5983"/>
</dbReference>
<reference evidence="2 3" key="1">
    <citation type="submission" date="2022-10" db="EMBL/GenBank/DDBJ databases">
        <title>Alteromonas sp. chi3 Genome sequencing.</title>
        <authorList>
            <person name="Park S."/>
        </authorList>
    </citation>
    <scope>NUCLEOTIDE SEQUENCE [LARGE SCALE GENOMIC DNA]</scope>
    <source>
        <strain evidence="3">chi3</strain>
    </source>
</reference>
<name>A0ABT5L6Z0_9ALTE</name>
<accession>A0ABT5L6Z0</accession>
<dbReference type="Proteomes" id="UP001218788">
    <property type="component" value="Unassembled WGS sequence"/>
</dbReference>
<proteinExistence type="predicted"/>
<keyword evidence="3" id="KW-1185">Reference proteome</keyword>
<protein>
    <recommendedName>
        <fullName evidence="1">DUF5983 domain-containing protein</fullName>
    </recommendedName>
</protein>
<feature type="domain" description="DUF5983" evidence="1">
    <location>
        <begin position="9"/>
        <end position="89"/>
    </location>
</feature>
<organism evidence="2 3">
    <name type="scientific">Alteromonas gilva</name>
    <dbReference type="NCBI Taxonomy" id="2987522"/>
    <lineage>
        <taxon>Bacteria</taxon>
        <taxon>Pseudomonadati</taxon>
        <taxon>Pseudomonadota</taxon>
        <taxon>Gammaproteobacteria</taxon>
        <taxon>Alteromonadales</taxon>
        <taxon>Alteromonadaceae</taxon>
        <taxon>Alteromonas/Salinimonas group</taxon>
        <taxon>Alteromonas</taxon>
    </lineage>
</organism>
<dbReference type="Pfam" id="PF19419">
    <property type="entry name" value="DUF5983"/>
    <property type="match status" value="1"/>
</dbReference>
<gene>
    <name evidence="2" type="ORF">OIK42_18940</name>
</gene>
<evidence type="ECO:0000313" key="3">
    <source>
        <dbReference type="Proteomes" id="UP001218788"/>
    </source>
</evidence>
<sequence length="89" mass="10036">MTNTSALVCHLTPNDIEQLRNLAARDDFQMVMERDTGFVVKLYEEVEDFAGEPYSCNLLGLLMSAHQAGFRMVEFDSDATILEDVPSFD</sequence>
<dbReference type="EMBL" id="JAQQXP010000004">
    <property type="protein sequence ID" value="MDC8832834.1"/>
    <property type="molecule type" value="Genomic_DNA"/>
</dbReference>
<dbReference type="RefSeq" id="WP_273642714.1">
    <property type="nucleotide sequence ID" value="NZ_JAQQXP010000004.1"/>
</dbReference>
<evidence type="ECO:0000313" key="2">
    <source>
        <dbReference type="EMBL" id="MDC8832834.1"/>
    </source>
</evidence>
<evidence type="ECO:0000259" key="1">
    <source>
        <dbReference type="Pfam" id="PF19419"/>
    </source>
</evidence>